<gene>
    <name evidence="1" type="ordered locus">BMA2040</name>
</gene>
<accession>A0A0H2WJV9</accession>
<evidence type="ECO:0000313" key="2">
    <source>
        <dbReference type="Proteomes" id="UP000006693"/>
    </source>
</evidence>
<sequence>MSSFSIGIGKKATIIFAETGSTEKRRFVLIGSLWRALATSPFAARHSLFVIRHSPPGAPCRAAHAKCTHALRARRNAIRHVAMRRKRRDAATASPRVSEV</sequence>
<dbReference type="PATRIC" id="fig|243160.12.peg.2106"/>
<dbReference type="KEGG" id="bma:BMA2040"/>
<reference evidence="1 2" key="1">
    <citation type="journal article" date="2004" name="Proc. Natl. Acad. Sci. U.S.A.">
        <title>Structural flexibility in the Burkholderia mallei genome.</title>
        <authorList>
            <person name="Nierman W.C."/>
            <person name="DeShazer D."/>
            <person name="Kim H.S."/>
            <person name="Tettelin H."/>
            <person name="Nelson K.E."/>
            <person name="Feldblyum T."/>
            <person name="Ulrich R.L."/>
            <person name="Ronning C.M."/>
            <person name="Brinkac L.M."/>
            <person name="Daugherty S.C."/>
            <person name="Davidsen T.D."/>
            <person name="Deboy R.T."/>
            <person name="Dimitrov G."/>
            <person name="Dodson R.J."/>
            <person name="Durkin A.S."/>
            <person name="Gwinn M.L."/>
            <person name="Haft D.H."/>
            <person name="Khouri H."/>
            <person name="Kolonay J.F."/>
            <person name="Madupu R."/>
            <person name="Mohammoud Y."/>
            <person name="Nelson W.C."/>
            <person name="Radune D."/>
            <person name="Romero C.M."/>
            <person name="Sarria S."/>
            <person name="Selengut J."/>
            <person name="Shamblin C."/>
            <person name="Sullivan S.A."/>
            <person name="White O."/>
            <person name="Yu Y."/>
            <person name="Zafar N."/>
            <person name="Zhou L."/>
            <person name="Fraser C.M."/>
        </authorList>
    </citation>
    <scope>NUCLEOTIDE SEQUENCE [LARGE SCALE GENOMIC DNA]</scope>
    <source>
        <strain evidence="1 2">ATCC 23344</strain>
    </source>
</reference>
<evidence type="ECO:0000313" key="1">
    <source>
        <dbReference type="EMBL" id="AAU49575.1"/>
    </source>
</evidence>
<dbReference type="GeneID" id="92979748"/>
<dbReference type="EMBL" id="CP000010">
    <property type="protein sequence ID" value="AAU49575.1"/>
    <property type="molecule type" value="Genomic_DNA"/>
</dbReference>
<dbReference type="HOGENOM" id="CLU_2300487_0_0_4"/>
<dbReference type="RefSeq" id="WP_004186234.1">
    <property type="nucleotide sequence ID" value="NC_006348.1"/>
</dbReference>
<proteinExistence type="predicted"/>
<name>A0A0H2WJV9_BURMA</name>
<dbReference type="Proteomes" id="UP000006693">
    <property type="component" value="Chromosome 1"/>
</dbReference>
<keyword evidence="2" id="KW-1185">Reference proteome</keyword>
<protein>
    <submittedName>
        <fullName evidence="1">Uncharacterized protein</fullName>
    </submittedName>
</protein>
<organism evidence="1 2">
    <name type="scientific">Burkholderia mallei (strain ATCC 23344)</name>
    <dbReference type="NCBI Taxonomy" id="243160"/>
    <lineage>
        <taxon>Bacteria</taxon>
        <taxon>Pseudomonadati</taxon>
        <taxon>Pseudomonadota</taxon>
        <taxon>Betaproteobacteria</taxon>
        <taxon>Burkholderiales</taxon>
        <taxon>Burkholderiaceae</taxon>
        <taxon>Burkholderia</taxon>
        <taxon>pseudomallei group</taxon>
    </lineage>
</organism>
<dbReference type="AlphaFoldDB" id="A0A0H2WJV9"/>